<sequence>MSQSLLQQQHFAKNAILALDSSAVTVDQVYDLNEFCPTNEEMEMLTNYAGDKEILGECEQVNNFRDTLNIIKDANKEIKESTKLAKIMQIILMLGNKLNAGIAQGSAEGFKLGSLERLGYTWARDKNITLLHFLCKKTVASRVGVGAEGGGGGNGSVDDGDDGGGRGSDSGDGGGGDAGDGVVVVVMVGMGVYVFVSGGWGRGVCWWGVDVGGGWVIAEQTPELLYFYNDMTHLQDAYWIQIKDLYEEKSAIINSFQKVKQEFSSSVSDGSVSAKFRKALRPFLDSADAKLPSLISLFDEVYLDIESLVIYFGEDPDYYSWRQGLL</sequence>
<dbReference type="Proteomes" id="UP000235145">
    <property type="component" value="Unassembled WGS sequence"/>
</dbReference>
<evidence type="ECO:0000256" key="2">
    <source>
        <dbReference type="SAM" id="MobiDB-lite"/>
    </source>
</evidence>
<evidence type="ECO:0000313" key="4">
    <source>
        <dbReference type="EMBL" id="KAJ0205036.1"/>
    </source>
</evidence>
<evidence type="ECO:0000256" key="1">
    <source>
        <dbReference type="ARBA" id="ARBA00006468"/>
    </source>
</evidence>
<gene>
    <name evidence="4" type="ORF">LSAT_V11C500248300</name>
</gene>
<feature type="compositionally biased region" description="Gly residues" evidence="2">
    <location>
        <begin position="165"/>
        <end position="176"/>
    </location>
</feature>
<proteinExistence type="inferred from homology"/>
<dbReference type="Gene3D" id="1.20.58.2220">
    <property type="entry name" value="Formin, FH2 domain"/>
    <property type="match status" value="1"/>
</dbReference>
<dbReference type="EMBL" id="NBSK02000005">
    <property type="protein sequence ID" value="KAJ0205036.1"/>
    <property type="molecule type" value="Genomic_DNA"/>
</dbReference>
<dbReference type="AlphaFoldDB" id="A0A9R1VES4"/>
<dbReference type="InterPro" id="IPR015425">
    <property type="entry name" value="FH2_Formin"/>
</dbReference>
<reference evidence="4 5" key="1">
    <citation type="journal article" date="2017" name="Nat. Commun.">
        <title>Genome assembly with in vitro proximity ligation data and whole-genome triplication in lettuce.</title>
        <authorList>
            <person name="Reyes-Chin-Wo S."/>
            <person name="Wang Z."/>
            <person name="Yang X."/>
            <person name="Kozik A."/>
            <person name="Arikit S."/>
            <person name="Song C."/>
            <person name="Xia L."/>
            <person name="Froenicke L."/>
            <person name="Lavelle D.O."/>
            <person name="Truco M.J."/>
            <person name="Xia R."/>
            <person name="Zhu S."/>
            <person name="Xu C."/>
            <person name="Xu H."/>
            <person name="Xu X."/>
            <person name="Cox K."/>
            <person name="Korf I."/>
            <person name="Meyers B.C."/>
            <person name="Michelmore R.W."/>
        </authorList>
    </citation>
    <scope>NUCLEOTIDE SEQUENCE [LARGE SCALE GENOMIC DNA]</scope>
    <source>
        <strain evidence="5">cv. Salinas</strain>
        <tissue evidence="4">Seedlings</tissue>
    </source>
</reference>
<dbReference type="SUPFAM" id="SSF101447">
    <property type="entry name" value="Formin homology 2 domain (FH2 domain)"/>
    <property type="match status" value="1"/>
</dbReference>
<comment type="similarity">
    <text evidence="1">Belongs to the formin-like family. Class-II subfamily.</text>
</comment>
<keyword evidence="5" id="KW-1185">Reference proteome</keyword>
<comment type="caution">
    <text evidence="4">The sequence shown here is derived from an EMBL/GenBank/DDBJ whole genome shotgun (WGS) entry which is preliminary data.</text>
</comment>
<dbReference type="InterPro" id="IPR051144">
    <property type="entry name" value="Formin_homology_domain"/>
</dbReference>
<dbReference type="PANTHER" id="PTHR45733">
    <property type="entry name" value="FORMIN-J"/>
    <property type="match status" value="1"/>
</dbReference>
<dbReference type="Gene3D" id="1.20.58.630">
    <property type="match status" value="1"/>
</dbReference>
<protein>
    <recommendedName>
        <fullName evidence="3">FH2 domain-containing protein</fullName>
    </recommendedName>
</protein>
<evidence type="ECO:0000313" key="5">
    <source>
        <dbReference type="Proteomes" id="UP000235145"/>
    </source>
</evidence>
<organism evidence="4 5">
    <name type="scientific">Lactuca sativa</name>
    <name type="common">Garden lettuce</name>
    <dbReference type="NCBI Taxonomy" id="4236"/>
    <lineage>
        <taxon>Eukaryota</taxon>
        <taxon>Viridiplantae</taxon>
        <taxon>Streptophyta</taxon>
        <taxon>Embryophyta</taxon>
        <taxon>Tracheophyta</taxon>
        <taxon>Spermatophyta</taxon>
        <taxon>Magnoliopsida</taxon>
        <taxon>eudicotyledons</taxon>
        <taxon>Gunneridae</taxon>
        <taxon>Pentapetalae</taxon>
        <taxon>asterids</taxon>
        <taxon>campanulids</taxon>
        <taxon>Asterales</taxon>
        <taxon>Asteraceae</taxon>
        <taxon>Cichorioideae</taxon>
        <taxon>Cichorieae</taxon>
        <taxon>Lactucinae</taxon>
        <taxon>Lactuca</taxon>
    </lineage>
</organism>
<dbReference type="PANTHER" id="PTHR45733:SF17">
    <property type="entry name" value="FORMIN-LIKE PROTEIN 14"/>
    <property type="match status" value="1"/>
</dbReference>
<feature type="region of interest" description="Disordered" evidence="2">
    <location>
        <begin position="150"/>
        <end position="176"/>
    </location>
</feature>
<dbReference type="InterPro" id="IPR042201">
    <property type="entry name" value="FH2_Formin_sf"/>
</dbReference>
<name>A0A9R1VES4_LACSA</name>
<accession>A0A9R1VES4</accession>
<evidence type="ECO:0000259" key="3">
    <source>
        <dbReference type="PROSITE" id="PS51444"/>
    </source>
</evidence>
<dbReference type="PROSITE" id="PS51444">
    <property type="entry name" value="FH2"/>
    <property type="match status" value="1"/>
</dbReference>
<dbReference type="Pfam" id="PF02181">
    <property type="entry name" value="FH2"/>
    <property type="match status" value="1"/>
</dbReference>
<feature type="domain" description="FH2" evidence="3">
    <location>
        <begin position="1"/>
        <end position="326"/>
    </location>
</feature>